<dbReference type="EMBL" id="BPLR01016518">
    <property type="protein sequence ID" value="GIY84484.1"/>
    <property type="molecule type" value="Genomic_DNA"/>
</dbReference>
<reference evidence="2 3" key="1">
    <citation type="submission" date="2021-06" db="EMBL/GenBank/DDBJ databases">
        <title>Caerostris extrusa draft genome.</title>
        <authorList>
            <person name="Kono N."/>
            <person name="Arakawa K."/>
        </authorList>
    </citation>
    <scope>NUCLEOTIDE SEQUENCE [LARGE SCALE GENOMIC DNA]</scope>
</reference>
<dbReference type="AlphaFoldDB" id="A0AAV4WS35"/>
<comment type="caution">
    <text evidence="2">The sequence shown here is derived from an EMBL/GenBank/DDBJ whole genome shotgun (WGS) entry which is preliminary data.</text>
</comment>
<sequence length="101" mass="11411">MELRLRQKQGQQKQINSLKPLQSNDLWQASELPKSFIPQGATEMKHVTDSMKGKGSYCASGSSNGNDRENEKKGHCLQVDCHEFVDLVKRGYRCLSVFVPN</sequence>
<proteinExistence type="predicted"/>
<feature type="region of interest" description="Disordered" evidence="1">
    <location>
        <begin position="44"/>
        <end position="72"/>
    </location>
</feature>
<accession>A0AAV4WS35</accession>
<protein>
    <submittedName>
        <fullName evidence="2">Uncharacterized protein</fullName>
    </submittedName>
</protein>
<dbReference type="Proteomes" id="UP001054945">
    <property type="component" value="Unassembled WGS sequence"/>
</dbReference>
<organism evidence="2 3">
    <name type="scientific">Caerostris extrusa</name>
    <name type="common">Bark spider</name>
    <name type="synonym">Caerostris bankana</name>
    <dbReference type="NCBI Taxonomy" id="172846"/>
    <lineage>
        <taxon>Eukaryota</taxon>
        <taxon>Metazoa</taxon>
        <taxon>Ecdysozoa</taxon>
        <taxon>Arthropoda</taxon>
        <taxon>Chelicerata</taxon>
        <taxon>Arachnida</taxon>
        <taxon>Araneae</taxon>
        <taxon>Araneomorphae</taxon>
        <taxon>Entelegynae</taxon>
        <taxon>Araneoidea</taxon>
        <taxon>Araneidae</taxon>
        <taxon>Caerostris</taxon>
    </lineage>
</organism>
<keyword evidence="3" id="KW-1185">Reference proteome</keyword>
<gene>
    <name evidence="2" type="ORF">CEXT_530801</name>
</gene>
<evidence type="ECO:0000313" key="2">
    <source>
        <dbReference type="EMBL" id="GIY84484.1"/>
    </source>
</evidence>
<evidence type="ECO:0000256" key="1">
    <source>
        <dbReference type="SAM" id="MobiDB-lite"/>
    </source>
</evidence>
<evidence type="ECO:0000313" key="3">
    <source>
        <dbReference type="Proteomes" id="UP001054945"/>
    </source>
</evidence>
<name>A0AAV4WS35_CAEEX</name>